<gene>
    <name evidence="1" type="ORF">TDIB3V08_LOCUS13136</name>
</gene>
<organism evidence="1">
    <name type="scientific">Timema douglasi</name>
    <name type="common">Walking stick</name>
    <dbReference type="NCBI Taxonomy" id="61478"/>
    <lineage>
        <taxon>Eukaryota</taxon>
        <taxon>Metazoa</taxon>
        <taxon>Ecdysozoa</taxon>
        <taxon>Arthropoda</taxon>
        <taxon>Hexapoda</taxon>
        <taxon>Insecta</taxon>
        <taxon>Pterygota</taxon>
        <taxon>Neoptera</taxon>
        <taxon>Polyneoptera</taxon>
        <taxon>Phasmatodea</taxon>
        <taxon>Timematodea</taxon>
        <taxon>Timematoidea</taxon>
        <taxon>Timematidae</taxon>
        <taxon>Timema</taxon>
    </lineage>
</organism>
<sequence>MELDSPLFQHPQNTPTLDEYRRLTTLRVNRIRDYNFVPLDVAIEDPIKPLTLIILLYEYDASLSLKYAIPFGFFFNALLALGQPKHLEFLDAANKEEVGARDIAVQSTATVTLWPIRPQKRVAYS</sequence>
<dbReference type="EMBL" id="OA590711">
    <property type="protein sequence ID" value="CAD7206987.1"/>
    <property type="molecule type" value="Genomic_DNA"/>
</dbReference>
<name>A0A7R8VY04_TIMDO</name>
<dbReference type="AlphaFoldDB" id="A0A7R8VY04"/>
<protein>
    <submittedName>
        <fullName evidence="1">Uncharacterized protein</fullName>
    </submittedName>
</protein>
<accession>A0A7R8VY04</accession>
<reference evidence="1" key="1">
    <citation type="submission" date="2020-11" db="EMBL/GenBank/DDBJ databases">
        <authorList>
            <person name="Tran Van P."/>
        </authorList>
    </citation>
    <scope>NUCLEOTIDE SEQUENCE</scope>
</reference>
<proteinExistence type="predicted"/>
<evidence type="ECO:0000313" key="1">
    <source>
        <dbReference type="EMBL" id="CAD7206987.1"/>
    </source>
</evidence>